<comment type="function">
    <text evidence="2">Catalyzes the hydrolysis of N(4)-acetylcytidine (ac4C).</text>
</comment>
<proteinExistence type="inferred from homology"/>
<dbReference type="RefSeq" id="WP_284202458.1">
    <property type="nucleotide sequence ID" value="NZ_BSPQ01000001.1"/>
</dbReference>
<protein>
    <recommendedName>
        <fullName evidence="2">N(4)-acetylcytidine amidohydrolase</fullName>
        <shortName evidence="2">ac4C amidohydrolase</shortName>
        <ecNumber evidence="2">3.5.1.135</ecNumber>
    </recommendedName>
</protein>
<gene>
    <name evidence="4" type="primary">yqfB</name>
    <name evidence="4" type="ORF">GCM10007916_04060</name>
</gene>
<dbReference type="SMART" id="SM01022">
    <property type="entry name" value="ASCH"/>
    <property type="match status" value="1"/>
</dbReference>
<reference evidence="5" key="1">
    <citation type="journal article" date="2019" name="Int. J. Syst. Evol. Microbiol.">
        <title>The Global Catalogue of Microorganisms (GCM) 10K type strain sequencing project: providing services to taxonomists for standard genome sequencing and annotation.</title>
        <authorList>
            <consortium name="The Broad Institute Genomics Platform"/>
            <consortium name="The Broad Institute Genome Sequencing Center for Infectious Disease"/>
            <person name="Wu L."/>
            <person name="Ma J."/>
        </authorList>
    </citation>
    <scope>NUCLEOTIDE SEQUENCE [LARGE SCALE GENOMIC DNA]</scope>
    <source>
        <strain evidence="5">NBRC 103166</strain>
    </source>
</reference>
<dbReference type="EMBL" id="BSPQ01000001">
    <property type="protein sequence ID" value="GLS89339.1"/>
    <property type="molecule type" value="Genomic_DNA"/>
</dbReference>
<organism evidence="4 5">
    <name type="scientific">Psychromonas marina</name>
    <dbReference type="NCBI Taxonomy" id="88364"/>
    <lineage>
        <taxon>Bacteria</taxon>
        <taxon>Pseudomonadati</taxon>
        <taxon>Pseudomonadota</taxon>
        <taxon>Gammaproteobacteria</taxon>
        <taxon>Alteromonadales</taxon>
        <taxon>Psychromonadaceae</taxon>
        <taxon>Psychromonas</taxon>
    </lineage>
</organism>
<dbReference type="Gene3D" id="2.30.130.30">
    <property type="entry name" value="Hypothetical protein"/>
    <property type="match status" value="1"/>
</dbReference>
<dbReference type="PIRSF" id="PIRSF029143">
    <property type="entry name" value="UCP029143"/>
    <property type="match status" value="1"/>
</dbReference>
<dbReference type="NCBIfam" id="NF003443">
    <property type="entry name" value="PRK04980.1"/>
    <property type="match status" value="1"/>
</dbReference>
<feature type="active site" description="Nucleophile" evidence="2">
    <location>
        <position position="29"/>
    </location>
</feature>
<dbReference type="EC" id="3.5.1.135" evidence="2"/>
<dbReference type="SUPFAM" id="SSF88697">
    <property type="entry name" value="PUA domain-like"/>
    <property type="match status" value="1"/>
</dbReference>
<comment type="catalytic activity">
    <reaction evidence="2">
        <text>N(4)-acetylcytidine + H2O = cytidine + acetate + H(+)</text>
        <dbReference type="Rhea" id="RHEA:62932"/>
        <dbReference type="ChEBI" id="CHEBI:15377"/>
        <dbReference type="ChEBI" id="CHEBI:15378"/>
        <dbReference type="ChEBI" id="CHEBI:17562"/>
        <dbReference type="ChEBI" id="CHEBI:30089"/>
        <dbReference type="ChEBI" id="CHEBI:70989"/>
        <dbReference type="EC" id="3.5.1.135"/>
    </reaction>
</comment>
<evidence type="ECO:0000313" key="5">
    <source>
        <dbReference type="Proteomes" id="UP001157353"/>
    </source>
</evidence>
<keyword evidence="5" id="KW-1185">Reference proteome</keyword>
<dbReference type="InterPro" id="IPR008314">
    <property type="entry name" value="AC4CH"/>
</dbReference>
<comment type="caution">
    <text evidence="4">The sequence shown here is derived from an EMBL/GenBank/DDBJ whole genome shotgun (WGS) entry which is preliminary data.</text>
</comment>
<sequence>MVTPVLTPTTMTFFERFETDILSGKKTITIRDETELHYVPNSVVTVSTLETGREFCQLAILAVEPISFSALSDFHAEQENMTLAELKQVIQDIYPGIDQLYVVSYKLVGQL</sequence>
<dbReference type="InterPro" id="IPR015947">
    <property type="entry name" value="PUA-like_sf"/>
</dbReference>
<comment type="catalytic activity">
    <reaction evidence="2">
        <text>N(4)-acetyl-2'-deoxycytidine + H2O = 2'-deoxycytidine + acetate + H(+)</text>
        <dbReference type="Rhea" id="RHEA:62936"/>
        <dbReference type="ChEBI" id="CHEBI:15377"/>
        <dbReference type="ChEBI" id="CHEBI:15378"/>
        <dbReference type="ChEBI" id="CHEBI:15698"/>
        <dbReference type="ChEBI" id="CHEBI:30089"/>
        <dbReference type="ChEBI" id="CHEBI:146133"/>
        <dbReference type="EC" id="3.5.1.135"/>
    </reaction>
</comment>
<feature type="active site" description="Proton acceptor" evidence="2">
    <location>
        <position position="26"/>
    </location>
</feature>
<evidence type="ECO:0000256" key="1">
    <source>
        <dbReference type="ARBA" id="ARBA00022801"/>
    </source>
</evidence>
<dbReference type="Proteomes" id="UP001157353">
    <property type="component" value="Unassembled WGS sequence"/>
</dbReference>
<accession>A0ABQ6DW62</accession>
<keyword evidence="1 2" id="KW-0378">Hydrolase</keyword>
<comment type="similarity">
    <text evidence="2">Belongs to the N(4)-acetylcytidine amidohydrolase family.</text>
</comment>
<evidence type="ECO:0000256" key="2">
    <source>
        <dbReference type="HAMAP-Rule" id="MF_00684"/>
    </source>
</evidence>
<comment type="catalytic activity">
    <reaction evidence="2">
        <text>N(4)-acetylcytosine + H2O = cytosine + acetate + H(+)</text>
        <dbReference type="Rhea" id="RHEA:62940"/>
        <dbReference type="ChEBI" id="CHEBI:15377"/>
        <dbReference type="ChEBI" id="CHEBI:15378"/>
        <dbReference type="ChEBI" id="CHEBI:16040"/>
        <dbReference type="ChEBI" id="CHEBI:30089"/>
        <dbReference type="ChEBI" id="CHEBI:146134"/>
        <dbReference type="EC" id="3.5.1.135"/>
    </reaction>
</comment>
<dbReference type="Pfam" id="PF04266">
    <property type="entry name" value="ASCH"/>
    <property type="match status" value="1"/>
</dbReference>
<dbReference type="HAMAP" id="MF_00684">
    <property type="entry name" value="ac4C_amidohydr"/>
    <property type="match status" value="1"/>
</dbReference>
<evidence type="ECO:0000313" key="4">
    <source>
        <dbReference type="EMBL" id="GLS89339.1"/>
    </source>
</evidence>
<dbReference type="PANTHER" id="PTHR38088:SF2">
    <property type="entry name" value="UCP029143 FAMILY PROTEIN"/>
    <property type="match status" value="1"/>
</dbReference>
<feature type="active site" description="Proton donor" evidence="2">
    <location>
        <position position="79"/>
    </location>
</feature>
<dbReference type="InterPro" id="IPR007374">
    <property type="entry name" value="ASCH_domain"/>
</dbReference>
<dbReference type="PANTHER" id="PTHR38088">
    <property type="entry name" value="UCP029143 FAMILY PROTEIN"/>
    <property type="match status" value="1"/>
</dbReference>
<evidence type="ECO:0000259" key="3">
    <source>
        <dbReference type="SMART" id="SM01022"/>
    </source>
</evidence>
<dbReference type="CDD" id="cd06552">
    <property type="entry name" value="ASCH_yqfb_like"/>
    <property type="match status" value="1"/>
</dbReference>
<name>A0ABQ6DW62_9GAMM</name>
<feature type="domain" description="ASCH" evidence="3">
    <location>
        <begin position="11"/>
        <end position="109"/>
    </location>
</feature>